<dbReference type="PANTHER" id="PTHR16186:SF11">
    <property type="entry name" value="SIGNAL-TRANSDUCING ADAPTOR PROTEIN 2"/>
    <property type="match status" value="1"/>
</dbReference>
<dbReference type="InterPro" id="IPR039111">
    <property type="entry name" value="STAP1/STAP2"/>
</dbReference>
<accession>A0A9D3QH94</accession>
<dbReference type="InterPro" id="IPR036860">
    <property type="entry name" value="SH2_dom_sf"/>
</dbReference>
<sequence>MAAPMSKQRPGRPRSQLPPCYYEGYLEKRSHKEKISRRLWTCLCGNTLFFFSNAKDNDYEEKLELSGFISLTDDCNRDRNLEAARLVLRMRNGETKLTAPSLEARELWKGYIYSVVELSVPSSLNLLPGQVHMLREVVERERERCKPPPIPSAPTSSLYLPLLGDMPACFQSVSRTEAELLLERRPDCGNMLLRPGRHGTSLAVTTRQDLNGSVFRHYRVTRKEDGGFAIDVENPIPCATLHDVVNCLVEKTSGTLKPFILEEPYDENITFVQSNDENGEKSLQCASTSPVPSVPVPPPKPGFVERVPSPEQESNPEENFYLNDPQDAEEENFTEHLPMPPPKTVKKALLPHQISLPSTTLSKEQHCNPSEDAEEENSMECLSRLLPKTVKKALLPHQISLPITPASKDQHSNPPDDRRAPKLPPVPAPRTSKSAEALDRIKRLSLASGDPLAQSISEELKQKLEKRRVNQE</sequence>
<evidence type="ECO:0000256" key="1">
    <source>
        <dbReference type="ARBA" id="ARBA00022553"/>
    </source>
</evidence>
<dbReference type="InterPro" id="IPR000980">
    <property type="entry name" value="SH2"/>
</dbReference>
<dbReference type="AlphaFoldDB" id="A0A9D3QH94"/>
<feature type="region of interest" description="Disordered" evidence="4">
    <location>
        <begin position="278"/>
        <end position="323"/>
    </location>
</feature>
<dbReference type="PROSITE" id="PS50001">
    <property type="entry name" value="SH2"/>
    <property type="match status" value="1"/>
</dbReference>
<reference evidence="6" key="1">
    <citation type="submission" date="2021-01" db="EMBL/GenBank/DDBJ databases">
        <authorList>
            <person name="Zahm M."/>
            <person name="Roques C."/>
            <person name="Cabau C."/>
            <person name="Klopp C."/>
            <person name="Donnadieu C."/>
            <person name="Jouanno E."/>
            <person name="Lampietro C."/>
            <person name="Louis A."/>
            <person name="Herpin A."/>
            <person name="Echchiki A."/>
            <person name="Berthelot C."/>
            <person name="Parey E."/>
            <person name="Roest-Crollius H."/>
            <person name="Braasch I."/>
            <person name="Postlethwait J."/>
            <person name="Bobe J."/>
            <person name="Montfort J."/>
            <person name="Bouchez O."/>
            <person name="Begum T."/>
            <person name="Mejri S."/>
            <person name="Adams A."/>
            <person name="Chen W.-J."/>
            <person name="Guiguen Y."/>
        </authorList>
    </citation>
    <scope>NUCLEOTIDE SEQUENCE</scope>
    <source>
        <strain evidence="6">YG-15Mar2019-1</strain>
        <tissue evidence="6">Brain</tissue>
    </source>
</reference>
<comment type="caution">
    <text evidence="6">The sequence shown here is derived from an EMBL/GenBank/DDBJ whole genome shotgun (WGS) entry which is preliminary data.</text>
</comment>
<feature type="compositionally biased region" description="Low complexity" evidence="4">
    <location>
        <begin position="309"/>
        <end position="319"/>
    </location>
</feature>
<dbReference type="SUPFAM" id="SSF50729">
    <property type="entry name" value="PH domain-like"/>
    <property type="match status" value="1"/>
</dbReference>
<evidence type="ECO:0000256" key="3">
    <source>
        <dbReference type="PROSITE-ProRule" id="PRU00191"/>
    </source>
</evidence>
<dbReference type="SMART" id="SM00233">
    <property type="entry name" value="PH"/>
    <property type="match status" value="1"/>
</dbReference>
<keyword evidence="7" id="KW-1185">Reference proteome</keyword>
<gene>
    <name evidence="6" type="ORF">MATL_G00030190</name>
</gene>
<dbReference type="Proteomes" id="UP001046870">
    <property type="component" value="Chromosome 2"/>
</dbReference>
<feature type="compositionally biased region" description="Basic and acidic residues" evidence="4">
    <location>
        <begin position="408"/>
        <end position="420"/>
    </location>
</feature>
<dbReference type="PANTHER" id="PTHR16186">
    <property type="entry name" value="SIGNAL-TRANSDUCING ADAPTOR PROTEIN-RELATED"/>
    <property type="match status" value="1"/>
</dbReference>
<dbReference type="Gene3D" id="2.30.29.30">
    <property type="entry name" value="Pleckstrin-homology domain (PH domain)/Phosphotyrosine-binding domain (PTB)"/>
    <property type="match status" value="1"/>
</dbReference>
<evidence type="ECO:0000313" key="7">
    <source>
        <dbReference type="Proteomes" id="UP001046870"/>
    </source>
</evidence>
<dbReference type="CDD" id="cd13268">
    <property type="entry name" value="PH_Brdg1"/>
    <property type="match status" value="1"/>
</dbReference>
<feature type="domain" description="SH2" evidence="5">
    <location>
        <begin position="161"/>
        <end position="265"/>
    </location>
</feature>
<protein>
    <recommendedName>
        <fullName evidence="5">SH2 domain-containing protein</fullName>
    </recommendedName>
</protein>
<dbReference type="InterPro" id="IPR001849">
    <property type="entry name" value="PH_domain"/>
</dbReference>
<dbReference type="Pfam" id="PF00169">
    <property type="entry name" value="PH"/>
    <property type="match status" value="1"/>
</dbReference>
<dbReference type="SUPFAM" id="SSF55550">
    <property type="entry name" value="SH2 domain"/>
    <property type="match status" value="1"/>
</dbReference>
<evidence type="ECO:0000256" key="4">
    <source>
        <dbReference type="SAM" id="MobiDB-lite"/>
    </source>
</evidence>
<dbReference type="GO" id="GO:0035591">
    <property type="term" value="F:signaling adaptor activity"/>
    <property type="evidence" value="ECO:0007669"/>
    <property type="project" value="InterPro"/>
</dbReference>
<proteinExistence type="predicted"/>
<evidence type="ECO:0000256" key="2">
    <source>
        <dbReference type="ARBA" id="ARBA00022999"/>
    </source>
</evidence>
<evidence type="ECO:0000313" key="6">
    <source>
        <dbReference type="EMBL" id="KAG7488221.1"/>
    </source>
</evidence>
<dbReference type="Gene3D" id="3.30.505.10">
    <property type="entry name" value="SH2 domain"/>
    <property type="match status" value="1"/>
</dbReference>
<feature type="region of interest" description="Disordered" evidence="4">
    <location>
        <begin position="357"/>
        <end position="378"/>
    </location>
</feature>
<name>A0A9D3QH94_MEGAT</name>
<feature type="compositionally biased region" description="Pro residues" evidence="4">
    <location>
        <begin position="292"/>
        <end position="301"/>
    </location>
</feature>
<dbReference type="EMBL" id="JAFDVH010000002">
    <property type="protein sequence ID" value="KAG7488221.1"/>
    <property type="molecule type" value="Genomic_DNA"/>
</dbReference>
<organism evidence="6 7">
    <name type="scientific">Megalops atlanticus</name>
    <name type="common">Tarpon</name>
    <name type="synonym">Clupea gigantea</name>
    <dbReference type="NCBI Taxonomy" id="7932"/>
    <lineage>
        <taxon>Eukaryota</taxon>
        <taxon>Metazoa</taxon>
        <taxon>Chordata</taxon>
        <taxon>Craniata</taxon>
        <taxon>Vertebrata</taxon>
        <taxon>Euteleostomi</taxon>
        <taxon>Actinopterygii</taxon>
        <taxon>Neopterygii</taxon>
        <taxon>Teleostei</taxon>
        <taxon>Elopiformes</taxon>
        <taxon>Megalopidae</taxon>
        <taxon>Megalops</taxon>
    </lineage>
</organism>
<feature type="region of interest" description="Disordered" evidence="4">
    <location>
        <begin position="399"/>
        <end position="440"/>
    </location>
</feature>
<dbReference type="InterPro" id="IPR011993">
    <property type="entry name" value="PH-like_dom_sf"/>
</dbReference>
<evidence type="ECO:0000259" key="5">
    <source>
        <dbReference type="PROSITE" id="PS50001"/>
    </source>
</evidence>
<dbReference type="OrthoDB" id="6086001at2759"/>
<keyword evidence="2 3" id="KW-0727">SH2 domain</keyword>
<keyword evidence="1" id="KW-0597">Phosphoprotein</keyword>